<dbReference type="RefSeq" id="WP_261380226.1">
    <property type="nucleotide sequence ID" value="NZ_VIVL01000001.1"/>
</dbReference>
<protein>
    <recommendedName>
        <fullName evidence="4">Transporter</fullName>
    </recommendedName>
</protein>
<evidence type="ECO:0000313" key="2">
    <source>
        <dbReference type="EMBL" id="TWD91522.1"/>
    </source>
</evidence>
<dbReference type="EMBL" id="VIVL01000001">
    <property type="protein sequence ID" value="TWD91522.1"/>
    <property type="molecule type" value="Genomic_DNA"/>
</dbReference>
<evidence type="ECO:0000256" key="1">
    <source>
        <dbReference type="SAM" id="SignalP"/>
    </source>
</evidence>
<accession>A0A561CKD3</accession>
<dbReference type="Proteomes" id="UP000319722">
    <property type="component" value="Unassembled WGS sequence"/>
</dbReference>
<sequence length="236" mass="24905">MKKNRRRTTTIRRPQPAWPWVAACLVASAGAHAAGHFDVDDAGMLDPGQCQYEAWWGRTGTEPVNGLHIGPSCRVGPVELGLNADRLSAQGVHSVIAGPQLKWNFYGAAADAPLSAALSLGAVFDLRRGGRAGGQLVLPVTWRPADSLQIHANLGADWATGTGARTPRGGLAAEWALDDKVSLIAERSRASGVWTSRVGGRFSLTPQVSVDVSASRTGPGGVRGFVVGLNHEFGWK</sequence>
<proteinExistence type="predicted"/>
<dbReference type="AlphaFoldDB" id="A0A561CKD3"/>
<name>A0A561CKD3_9BURK</name>
<feature type="chain" id="PRO_5021852019" description="Transporter" evidence="1">
    <location>
        <begin position="34"/>
        <end position="236"/>
    </location>
</feature>
<evidence type="ECO:0008006" key="4">
    <source>
        <dbReference type="Google" id="ProtNLM"/>
    </source>
</evidence>
<keyword evidence="1" id="KW-0732">Signal</keyword>
<dbReference type="PROSITE" id="PS51257">
    <property type="entry name" value="PROKAR_LIPOPROTEIN"/>
    <property type="match status" value="1"/>
</dbReference>
<feature type="signal peptide" evidence="1">
    <location>
        <begin position="1"/>
        <end position="33"/>
    </location>
</feature>
<comment type="caution">
    <text evidence="2">The sequence shown here is derived from an EMBL/GenBank/DDBJ whole genome shotgun (WGS) entry which is preliminary data.</text>
</comment>
<evidence type="ECO:0000313" key="3">
    <source>
        <dbReference type="Proteomes" id="UP000319722"/>
    </source>
</evidence>
<gene>
    <name evidence="2" type="ORF">FB547_1011212</name>
</gene>
<organism evidence="2 3">
    <name type="scientific">Variovorax beijingensis</name>
    <dbReference type="NCBI Taxonomy" id="2496117"/>
    <lineage>
        <taxon>Bacteria</taxon>
        <taxon>Pseudomonadati</taxon>
        <taxon>Pseudomonadota</taxon>
        <taxon>Betaproteobacteria</taxon>
        <taxon>Burkholderiales</taxon>
        <taxon>Comamonadaceae</taxon>
        <taxon>Variovorax</taxon>
    </lineage>
</organism>
<reference evidence="2 3" key="1">
    <citation type="submission" date="2019-06" db="EMBL/GenBank/DDBJ databases">
        <title>Sorghum-associated microbial communities from plants grown in Nebraska, USA.</title>
        <authorList>
            <person name="Schachtman D."/>
        </authorList>
    </citation>
    <scope>NUCLEOTIDE SEQUENCE [LARGE SCALE GENOMIC DNA]</scope>
    <source>
        <strain evidence="2 3">T529</strain>
    </source>
</reference>